<dbReference type="InterPro" id="IPR000873">
    <property type="entry name" value="AMP-dep_synth/lig_dom"/>
</dbReference>
<evidence type="ECO:0000256" key="1">
    <source>
        <dbReference type="ARBA" id="ARBA00022598"/>
    </source>
</evidence>
<dbReference type="RefSeq" id="WP_119765200.1">
    <property type="nucleotide sequence ID" value="NZ_QYUM01000004.1"/>
</dbReference>
<dbReference type="InterPro" id="IPR045851">
    <property type="entry name" value="AMP-bd_C_sf"/>
</dbReference>
<dbReference type="OrthoDB" id="9803968at2"/>
<keyword evidence="5" id="KW-1185">Reference proteome</keyword>
<organism evidence="4 5">
    <name type="scientific">Sphingomonas cavernae</name>
    <dbReference type="NCBI Taxonomy" id="2320861"/>
    <lineage>
        <taxon>Bacteria</taxon>
        <taxon>Pseudomonadati</taxon>
        <taxon>Pseudomonadota</taxon>
        <taxon>Alphaproteobacteria</taxon>
        <taxon>Sphingomonadales</taxon>
        <taxon>Sphingomonadaceae</taxon>
        <taxon>Sphingomonas</taxon>
    </lineage>
</organism>
<accession>A0A418W7D5</accession>
<evidence type="ECO:0000313" key="4">
    <source>
        <dbReference type="EMBL" id="RJF85951.1"/>
    </source>
</evidence>
<dbReference type="Pfam" id="PF00501">
    <property type="entry name" value="AMP-binding"/>
    <property type="match status" value="1"/>
</dbReference>
<dbReference type="InterPro" id="IPR011957">
    <property type="entry name" value="Benz_CoA_lig"/>
</dbReference>
<dbReference type="GO" id="GO:0016405">
    <property type="term" value="F:CoA-ligase activity"/>
    <property type="evidence" value="ECO:0007669"/>
    <property type="project" value="InterPro"/>
</dbReference>
<dbReference type="Gene3D" id="3.40.50.12780">
    <property type="entry name" value="N-terminal domain of ligase-like"/>
    <property type="match status" value="1"/>
</dbReference>
<keyword evidence="1 4" id="KW-0436">Ligase</keyword>
<dbReference type="NCBIfam" id="TIGR02262">
    <property type="entry name" value="benz_CoA_lig"/>
    <property type="match status" value="1"/>
</dbReference>
<evidence type="ECO:0000259" key="3">
    <source>
        <dbReference type="Pfam" id="PF13193"/>
    </source>
</evidence>
<dbReference type="PANTHER" id="PTHR43352">
    <property type="entry name" value="ACETYL-COA SYNTHETASE"/>
    <property type="match status" value="1"/>
</dbReference>
<dbReference type="Gene3D" id="3.30.300.30">
    <property type="match status" value="1"/>
</dbReference>
<dbReference type="GO" id="GO:0005524">
    <property type="term" value="F:ATP binding"/>
    <property type="evidence" value="ECO:0007669"/>
    <property type="project" value="InterPro"/>
</dbReference>
<dbReference type="PANTHER" id="PTHR43352:SF1">
    <property type="entry name" value="ANTHRANILATE--COA LIGASE"/>
    <property type="match status" value="1"/>
</dbReference>
<comment type="caution">
    <text evidence="4">The sequence shown here is derived from an EMBL/GenBank/DDBJ whole genome shotgun (WGS) entry which is preliminary data.</text>
</comment>
<dbReference type="GO" id="GO:0016878">
    <property type="term" value="F:acid-thiol ligase activity"/>
    <property type="evidence" value="ECO:0007669"/>
    <property type="project" value="TreeGrafter"/>
</dbReference>
<evidence type="ECO:0000259" key="2">
    <source>
        <dbReference type="Pfam" id="PF00501"/>
    </source>
</evidence>
<protein>
    <submittedName>
        <fullName evidence="4">Benzoate-CoA ligase family protein</fullName>
    </submittedName>
</protein>
<gene>
    <name evidence="4" type="ORF">D3876_19085</name>
</gene>
<dbReference type="AlphaFoldDB" id="A0A418W7D5"/>
<dbReference type="SUPFAM" id="SSF56801">
    <property type="entry name" value="Acetyl-CoA synthetase-like"/>
    <property type="match status" value="1"/>
</dbReference>
<feature type="domain" description="AMP-dependent synthetase/ligase" evidence="2">
    <location>
        <begin position="25"/>
        <end position="378"/>
    </location>
</feature>
<sequence length="519" mass="57562">MDEGAPVFPDAFNMADYFVFANLEAGRGDKPAILFEGRTITYAEVARNVERVAHRLLSDGLLPEQRVLLCMRDCPEFVYAWFGALKAGAVVTQINPLLPETDYRYYLGYVKPQFAFIDEASLAAFGAAAAESRHGSNVILVGEDATFAGFDDWLARDIAPGTKPWPTRKDDPAVWLFTSGTTGQSKGAVHCHFHFAYNTEVYARRFIGVHEDDVTLSGPRLFFGYATGTNLMFPFAVGATTILFRDPPTAQCLFDQIERHRPTILTNVPTLINKMLEADGTRPDLSSLRFMWSAGEALPRELHERWDRAFGVPIIDGIGSAESFHIYISNRPDDIRPGSLGRLVPGYEARLIDDEGQPVEQGDIGTLWIGGDSAALYYHGDYAKSKEHLRGGWIVSGDKFRQDADGYWHYEGRGDDLIKSGGIYVSPIEVENCLTRHEAVSECCVVGRKDAAGLEKPVAIVVLKAGIEKSGTLEAELIDFSRQHLARYKAPHRILFADAALPRNDRDKIDRKALKARVA</sequence>
<dbReference type="Pfam" id="PF13193">
    <property type="entry name" value="AMP-binding_C"/>
    <property type="match status" value="1"/>
</dbReference>
<dbReference type="Proteomes" id="UP000286100">
    <property type="component" value="Unassembled WGS sequence"/>
</dbReference>
<proteinExistence type="predicted"/>
<dbReference type="EMBL" id="QYUM01000004">
    <property type="protein sequence ID" value="RJF85951.1"/>
    <property type="molecule type" value="Genomic_DNA"/>
</dbReference>
<feature type="domain" description="AMP-binding enzyme C-terminal" evidence="3">
    <location>
        <begin position="429"/>
        <end position="505"/>
    </location>
</feature>
<dbReference type="InterPro" id="IPR025110">
    <property type="entry name" value="AMP-bd_C"/>
</dbReference>
<dbReference type="InterPro" id="IPR042099">
    <property type="entry name" value="ANL_N_sf"/>
</dbReference>
<name>A0A418W7D5_9SPHN</name>
<reference evidence="4 5" key="1">
    <citation type="submission" date="2018-09" db="EMBL/GenBank/DDBJ databases">
        <authorList>
            <person name="Zhu H."/>
        </authorList>
    </citation>
    <scope>NUCLEOTIDE SEQUENCE [LARGE SCALE GENOMIC DNA]</scope>
    <source>
        <strain evidence="4 5">K2R01-6</strain>
    </source>
</reference>
<evidence type="ECO:0000313" key="5">
    <source>
        <dbReference type="Proteomes" id="UP000286100"/>
    </source>
</evidence>
<dbReference type="GO" id="GO:0044550">
    <property type="term" value="P:secondary metabolite biosynthetic process"/>
    <property type="evidence" value="ECO:0007669"/>
    <property type="project" value="TreeGrafter"/>
</dbReference>